<protein>
    <submittedName>
        <fullName evidence="1">Uncharacterized protein</fullName>
    </submittedName>
</protein>
<reference evidence="1" key="1">
    <citation type="journal article" date="2015" name="Nature">
        <title>Complex archaea that bridge the gap between prokaryotes and eukaryotes.</title>
        <authorList>
            <person name="Spang A."/>
            <person name="Saw J.H."/>
            <person name="Jorgensen S.L."/>
            <person name="Zaremba-Niedzwiedzka K."/>
            <person name="Martijn J."/>
            <person name="Lind A.E."/>
            <person name="van Eijk R."/>
            <person name="Schleper C."/>
            <person name="Guy L."/>
            <person name="Ettema T.J."/>
        </authorList>
    </citation>
    <scope>NUCLEOTIDE SEQUENCE</scope>
</reference>
<name>A0A0F9TC32_9ZZZZ</name>
<dbReference type="NCBIfam" id="NF045672">
    <property type="entry name" value="MCP_gp7_epsi_15"/>
    <property type="match status" value="1"/>
</dbReference>
<proteinExistence type="predicted"/>
<dbReference type="InterPro" id="IPR048813">
    <property type="entry name" value="GP7-like"/>
</dbReference>
<comment type="caution">
    <text evidence="1">The sequence shown here is derived from an EMBL/GenBank/DDBJ whole genome shotgun (WGS) entry which is preliminary data.</text>
</comment>
<accession>A0A0F9TC32</accession>
<organism evidence="1">
    <name type="scientific">marine sediment metagenome</name>
    <dbReference type="NCBI Taxonomy" id="412755"/>
    <lineage>
        <taxon>unclassified sequences</taxon>
        <taxon>metagenomes</taxon>
        <taxon>ecological metagenomes</taxon>
    </lineage>
</organism>
<dbReference type="AlphaFoldDB" id="A0A0F9TC32"/>
<gene>
    <name evidence="1" type="ORF">LCGC14_0345720</name>
</gene>
<dbReference type="Pfam" id="PF20911">
    <property type="entry name" value="GP7"/>
    <property type="match status" value="1"/>
</dbReference>
<sequence length="342" mass="38322">MAISSSDINQRENMLLAARMTHNQEIIDVAEVLNETNDLIQDAVVQRANDITSHVVSRRTALPKPSWVKIGEGWNATAGRLNQVRETIAQQKARYQCPDDVMRLQPNPAKFRQQQERPHIEAMGQEFANTMVAGNKTAEPPEEFDGLLARYNTLSTSRSAYVANNGATAGTGASLTSIWFIQWRAGGVYLIYPRNATGGGIKKEDMGLVYTLSDSSSNTPSFEPNNKQLWAHITEFSWDIGLAIEDTRTVKRLANISTNSTTDAATLDEDKIIETRYNYRTPGTIYMYVNETIFVQLMILAKDKVNVFWGPNNPFGQPQLMFHDMPVRRLDAIDTTETIVTT</sequence>
<evidence type="ECO:0000313" key="1">
    <source>
        <dbReference type="EMBL" id="KKN78800.1"/>
    </source>
</evidence>
<dbReference type="EMBL" id="LAZR01000256">
    <property type="protein sequence ID" value="KKN78800.1"/>
    <property type="molecule type" value="Genomic_DNA"/>
</dbReference>